<evidence type="ECO:0000256" key="2">
    <source>
        <dbReference type="SAM" id="SignalP"/>
    </source>
</evidence>
<feature type="region of interest" description="Disordered" evidence="1">
    <location>
        <begin position="184"/>
        <end position="207"/>
    </location>
</feature>
<gene>
    <name evidence="4" type="ORF">M569_11318</name>
</gene>
<dbReference type="EMBL" id="AUSU01005462">
    <property type="protein sequence ID" value="EPS63468.1"/>
    <property type="molecule type" value="Genomic_DNA"/>
</dbReference>
<dbReference type="AlphaFoldDB" id="S8DKV1"/>
<organism evidence="4 5">
    <name type="scientific">Genlisea aurea</name>
    <dbReference type="NCBI Taxonomy" id="192259"/>
    <lineage>
        <taxon>Eukaryota</taxon>
        <taxon>Viridiplantae</taxon>
        <taxon>Streptophyta</taxon>
        <taxon>Embryophyta</taxon>
        <taxon>Tracheophyta</taxon>
        <taxon>Spermatophyta</taxon>
        <taxon>Magnoliopsida</taxon>
        <taxon>eudicotyledons</taxon>
        <taxon>Gunneridae</taxon>
        <taxon>Pentapetalae</taxon>
        <taxon>asterids</taxon>
        <taxon>lamiids</taxon>
        <taxon>Lamiales</taxon>
        <taxon>Lentibulariaceae</taxon>
        <taxon>Genlisea</taxon>
    </lineage>
</organism>
<accession>S8DKV1</accession>
<protein>
    <recommendedName>
        <fullName evidence="3">DUF4408 domain-containing protein</fullName>
    </recommendedName>
</protein>
<keyword evidence="2" id="KW-0732">Signal</keyword>
<dbReference type="InterPro" id="IPR008480">
    <property type="entry name" value="DUF761_pln"/>
</dbReference>
<feature type="signal peptide" evidence="2">
    <location>
        <begin position="1"/>
        <end position="16"/>
    </location>
</feature>
<feature type="non-terminal residue" evidence="4">
    <location>
        <position position="322"/>
    </location>
</feature>
<proteinExistence type="predicted"/>
<dbReference type="Pfam" id="PF05553">
    <property type="entry name" value="DUF761"/>
    <property type="match status" value="1"/>
</dbReference>
<feature type="region of interest" description="Disordered" evidence="1">
    <location>
        <begin position="221"/>
        <end position="289"/>
    </location>
</feature>
<keyword evidence="5" id="KW-1185">Reference proteome</keyword>
<reference evidence="4 5" key="1">
    <citation type="journal article" date="2013" name="BMC Genomics">
        <title>The miniature genome of a carnivorous plant Genlisea aurea contains a low number of genes and short non-coding sequences.</title>
        <authorList>
            <person name="Leushkin E.V."/>
            <person name="Sutormin R.A."/>
            <person name="Nabieva E.R."/>
            <person name="Penin A.A."/>
            <person name="Kondrashov A.S."/>
            <person name="Logacheva M.D."/>
        </authorList>
    </citation>
    <scope>NUCLEOTIDE SEQUENCE [LARGE SCALE GENOMIC DNA]</scope>
</reference>
<dbReference type="Pfam" id="PF14364">
    <property type="entry name" value="DUF4408"/>
    <property type="match status" value="1"/>
</dbReference>
<evidence type="ECO:0000256" key="1">
    <source>
        <dbReference type="SAM" id="MobiDB-lite"/>
    </source>
</evidence>
<name>S8DKV1_9LAMI</name>
<feature type="compositionally biased region" description="Low complexity" evidence="1">
    <location>
        <begin position="264"/>
        <end position="279"/>
    </location>
</feature>
<evidence type="ECO:0000259" key="3">
    <source>
        <dbReference type="Pfam" id="PF14364"/>
    </source>
</evidence>
<sequence>MPRFKLLLLIPTGVLSAAVVVKLSAPDLAVADLSSVYDGIASWFKPPYLYLVINCIIATIFACSKLQSAKDGVKSHPKPLALAAFSDESVQTDYPAADLNNDGVVSEYPSIYVAGVETTPLYESKTESVPHPLNVAVAAPTEDAISNKENEYAVSKSSWKGIGTNELTESVSPNVRPLFSTRFGHRRSLKSSPEGGKTAVGLGVSKPKKQDTLEATWKTITEGRAMPLTRHLQKFDTWQPEKTPPPPQKKTMTKAETFNDRRPQQSPSSGGNNSSSSGGRLKREASLSHDELNRRVEAFIRKFNEEMRLQRQDSLKQQMEMV</sequence>
<evidence type="ECO:0000313" key="5">
    <source>
        <dbReference type="Proteomes" id="UP000015453"/>
    </source>
</evidence>
<comment type="caution">
    <text evidence="4">The sequence shown here is derived from an EMBL/GenBank/DDBJ whole genome shotgun (WGS) entry which is preliminary data.</text>
</comment>
<feature type="domain" description="DUF4408" evidence="3">
    <location>
        <begin position="35"/>
        <end position="66"/>
    </location>
</feature>
<dbReference type="InterPro" id="IPR025520">
    <property type="entry name" value="DUF4408"/>
</dbReference>
<evidence type="ECO:0000313" key="4">
    <source>
        <dbReference type="EMBL" id="EPS63468.1"/>
    </source>
</evidence>
<feature type="chain" id="PRO_5004562345" description="DUF4408 domain-containing protein" evidence="2">
    <location>
        <begin position="17"/>
        <end position="322"/>
    </location>
</feature>
<dbReference type="PANTHER" id="PTHR33098:SF117">
    <property type="entry name" value="COTTON FIBER (DUF761)"/>
    <property type="match status" value="1"/>
</dbReference>
<dbReference type="OrthoDB" id="1933168at2759"/>
<dbReference type="Proteomes" id="UP000015453">
    <property type="component" value="Unassembled WGS sequence"/>
</dbReference>
<dbReference type="PANTHER" id="PTHR33098">
    <property type="entry name" value="COTTON FIBER (DUF761)"/>
    <property type="match status" value="1"/>
</dbReference>